<sequence>TFWPNFKGRDGCRTPMPWHNDNCEQAGFSTTKPWLPVDANHKRQAVNEQDTNADSILNAFREFMAWRKTQVVLLEGDI</sequence>
<evidence type="ECO:0000313" key="3">
    <source>
        <dbReference type="Proteomes" id="UP000222163"/>
    </source>
</evidence>
<dbReference type="EMBL" id="PDUU01001164">
    <property type="protein sequence ID" value="PHN95723.1"/>
    <property type="molecule type" value="Genomic_DNA"/>
</dbReference>
<gene>
    <name evidence="2" type="ORF">CSC81_19050</name>
</gene>
<dbReference type="AlphaFoldDB" id="A0A2G1BNT0"/>
<dbReference type="SUPFAM" id="SSF51445">
    <property type="entry name" value="(Trans)glycosidases"/>
    <property type="match status" value="1"/>
</dbReference>
<dbReference type="Pfam" id="PF00128">
    <property type="entry name" value="Alpha-amylase"/>
    <property type="match status" value="1"/>
</dbReference>
<protein>
    <submittedName>
        <fullName evidence="2">Alpha-glucosidase</fullName>
    </submittedName>
</protein>
<dbReference type="InterPro" id="IPR006047">
    <property type="entry name" value="GH13_cat_dom"/>
</dbReference>
<reference evidence="2 3" key="1">
    <citation type="journal article" date="2016" name="Nat. Commun.">
        <title>Microbial interactions lead to rapid micro-scale successions on model marine particles.</title>
        <authorList>
            <person name="Datta M.S."/>
            <person name="Sliwerska E."/>
            <person name="Gore J."/>
            <person name="Polz M.F."/>
            <person name="Cordero O.X."/>
        </authorList>
    </citation>
    <scope>NUCLEOTIDE SEQUENCE [LARGE SCALE GENOMIC DNA]</scope>
    <source>
        <strain evidence="2 3">4G03</strain>
    </source>
</reference>
<comment type="caution">
    <text evidence="2">The sequence shown here is derived from an EMBL/GenBank/DDBJ whole genome shotgun (WGS) entry which is preliminary data.</text>
</comment>
<feature type="non-terminal residue" evidence="2">
    <location>
        <position position="78"/>
    </location>
</feature>
<proteinExistence type="predicted"/>
<evidence type="ECO:0000313" key="2">
    <source>
        <dbReference type="EMBL" id="PHN95723.1"/>
    </source>
</evidence>
<feature type="domain" description="Glycosyl hydrolase family 13 catalytic" evidence="1">
    <location>
        <begin position="7"/>
        <end position="75"/>
    </location>
</feature>
<dbReference type="Gene3D" id="3.20.20.80">
    <property type="entry name" value="Glycosidases"/>
    <property type="match status" value="1"/>
</dbReference>
<evidence type="ECO:0000259" key="1">
    <source>
        <dbReference type="Pfam" id="PF00128"/>
    </source>
</evidence>
<dbReference type="Proteomes" id="UP000222163">
    <property type="component" value="Unassembled WGS sequence"/>
</dbReference>
<organism evidence="2 3">
    <name type="scientific">Tenacibaculum discolor</name>
    <dbReference type="NCBI Taxonomy" id="361581"/>
    <lineage>
        <taxon>Bacteria</taxon>
        <taxon>Pseudomonadati</taxon>
        <taxon>Bacteroidota</taxon>
        <taxon>Flavobacteriia</taxon>
        <taxon>Flavobacteriales</taxon>
        <taxon>Flavobacteriaceae</taxon>
        <taxon>Tenacibaculum</taxon>
    </lineage>
</organism>
<feature type="non-terminal residue" evidence="2">
    <location>
        <position position="1"/>
    </location>
</feature>
<dbReference type="InterPro" id="IPR017853">
    <property type="entry name" value="GH"/>
</dbReference>
<accession>A0A2G1BNT0</accession>
<name>A0A2G1BNT0_9FLAO</name>
<dbReference type="GO" id="GO:0005975">
    <property type="term" value="P:carbohydrate metabolic process"/>
    <property type="evidence" value="ECO:0007669"/>
    <property type="project" value="InterPro"/>
</dbReference>